<dbReference type="Proteomes" id="UP000187455">
    <property type="component" value="Unassembled WGS sequence"/>
</dbReference>
<keyword evidence="3" id="KW-1185">Reference proteome</keyword>
<sequence length="77" mass="8579">MLILLNQQRPYSSYFYLIPPIPTSHVVPSTENTKWLYSLRKNSIQGPPLKPPPPEKFTGGSKSSPNQKLASISEANP</sequence>
<protein>
    <submittedName>
        <fullName evidence="2">Uncharacterized protein</fullName>
    </submittedName>
</protein>
<comment type="caution">
    <text evidence="2">The sequence shown here is derived from an EMBL/GenBank/DDBJ whole genome shotgun (WGS) entry which is preliminary data.</text>
</comment>
<dbReference type="AlphaFoldDB" id="A0A1R0GSX6"/>
<organism evidence="2 3">
    <name type="scientific">Smittium mucronatum</name>
    <dbReference type="NCBI Taxonomy" id="133383"/>
    <lineage>
        <taxon>Eukaryota</taxon>
        <taxon>Fungi</taxon>
        <taxon>Fungi incertae sedis</taxon>
        <taxon>Zoopagomycota</taxon>
        <taxon>Kickxellomycotina</taxon>
        <taxon>Harpellomycetes</taxon>
        <taxon>Harpellales</taxon>
        <taxon>Legeriomycetaceae</taxon>
        <taxon>Smittium</taxon>
    </lineage>
</organism>
<gene>
    <name evidence="2" type="ORF">AYI68_g5919</name>
</gene>
<feature type="region of interest" description="Disordered" evidence="1">
    <location>
        <begin position="42"/>
        <end position="77"/>
    </location>
</feature>
<evidence type="ECO:0000313" key="2">
    <source>
        <dbReference type="EMBL" id="OLY79997.1"/>
    </source>
</evidence>
<feature type="compositionally biased region" description="Polar residues" evidence="1">
    <location>
        <begin position="60"/>
        <end position="77"/>
    </location>
</feature>
<evidence type="ECO:0000313" key="3">
    <source>
        <dbReference type="Proteomes" id="UP000187455"/>
    </source>
</evidence>
<proteinExistence type="predicted"/>
<evidence type="ECO:0000256" key="1">
    <source>
        <dbReference type="SAM" id="MobiDB-lite"/>
    </source>
</evidence>
<accession>A0A1R0GSX6</accession>
<dbReference type="EMBL" id="LSSL01003890">
    <property type="protein sequence ID" value="OLY79997.1"/>
    <property type="molecule type" value="Genomic_DNA"/>
</dbReference>
<name>A0A1R0GSX6_9FUNG</name>
<reference evidence="2 3" key="1">
    <citation type="journal article" date="2016" name="Mol. Biol. Evol.">
        <title>Genome-Wide Survey of Gut Fungi (Harpellales) Reveals the First Horizontally Transferred Ubiquitin Gene from a Mosquito Host.</title>
        <authorList>
            <person name="Wang Y."/>
            <person name="White M.M."/>
            <person name="Kvist S."/>
            <person name="Moncalvo J.M."/>
        </authorList>
    </citation>
    <scope>NUCLEOTIDE SEQUENCE [LARGE SCALE GENOMIC DNA]</scope>
    <source>
        <strain evidence="2 3">ALG-7-W6</strain>
    </source>
</reference>